<dbReference type="AlphaFoldDB" id="A0A830HNU0"/>
<dbReference type="Proteomes" id="UP000660262">
    <property type="component" value="Unassembled WGS sequence"/>
</dbReference>
<protein>
    <submittedName>
        <fullName evidence="1">Uncharacterized protein</fullName>
    </submittedName>
</protein>
<evidence type="ECO:0000313" key="2">
    <source>
        <dbReference type="Proteomes" id="UP000660262"/>
    </source>
</evidence>
<gene>
    <name evidence="1" type="ORF">PPROV_000588400</name>
</gene>
<organism evidence="1 2">
    <name type="scientific">Pycnococcus provasolii</name>
    <dbReference type="NCBI Taxonomy" id="41880"/>
    <lineage>
        <taxon>Eukaryota</taxon>
        <taxon>Viridiplantae</taxon>
        <taxon>Chlorophyta</taxon>
        <taxon>Pseudoscourfieldiophyceae</taxon>
        <taxon>Pseudoscourfieldiales</taxon>
        <taxon>Pycnococcaceae</taxon>
        <taxon>Pycnococcus</taxon>
    </lineage>
</organism>
<keyword evidence="2" id="KW-1185">Reference proteome</keyword>
<comment type="caution">
    <text evidence="1">The sequence shown here is derived from an EMBL/GenBank/DDBJ whole genome shotgun (WGS) entry which is preliminary data.</text>
</comment>
<sequence length="422" mass="46337">MPVVIKRNGSPTYYFTGGGGGGDCDCDNDNDNDVRVYDCVLTLCEFNLIKDIVDRVVRETDRLALLNNNSAGLGASLDVSMAWRDEDAEVRDEANVSPLGSHCDDLSQPSSKVAFTDGSMWCPLSSSSSSDSDSAGDAAEKKKSVSPRNAIEKYIHALHDEIVNTENAHKIQGAEWWVQDVGPGEPPKYFHTDCMLTPTSDGTYEKSHPLVATVLYLGEAGGATAVFDQTHQLGRLTPPTPNAAVACPPAVNRLLTFPGDRVHCVLHDPAHLGERKDQRLTLLVNMWEHRPSGIADLPQALVLDNHDDSSTDTILNNRTPTHIHAPCAHREPVAFDEHLKAWHRQQAPHELAVEMEICEGRPGQPHPAVCRYHQGHADFTTPRCARGEHTTTGLVGATATRKDSAENLHEHDTTLFWYEQQL</sequence>
<evidence type="ECO:0000313" key="1">
    <source>
        <dbReference type="EMBL" id="GHP07141.1"/>
    </source>
</evidence>
<proteinExistence type="predicted"/>
<dbReference type="EMBL" id="BNJQ01000015">
    <property type="protein sequence ID" value="GHP07141.1"/>
    <property type="molecule type" value="Genomic_DNA"/>
</dbReference>
<accession>A0A830HNU0</accession>
<name>A0A830HNU0_9CHLO</name>
<reference evidence="1" key="1">
    <citation type="submission" date="2020-10" db="EMBL/GenBank/DDBJ databases">
        <title>Unveiling of a novel bifunctional photoreceptor, Dualchrome1, isolated from a cosmopolitan green alga.</title>
        <authorList>
            <person name="Suzuki S."/>
            <person name="Kawachi M."/>
        </authorList>
    </citation>
    <scope>NUCLEOTIDE SEQUENCE</scope>
    <source>
        <strain evidence="1">NIES 2893</strain>
    </source>
</reference>
<dbReference type="OrthoDB" id="498474at2759"/>